<dbReference type="Gene3D" id="1.20.1250.20">
    <property type="entry name" value="MFS general substrate transporter like domains"/>
    <property type="match status" value="1"/>
</dbReference>
<evidence type="ECO:0000313" key="7">
    <source>
        <dbReference type="Proteomes" id="UP000004535"/>
    </source>
</evidence>
<dbReference type="AlphaFoldDB" id="B9BYX5"/>
<keyword evidence="1 4" id="KW-0812">Transmembrane</keyword>
<accession>B9BYX5</accession>
<proteinExistence type="predicted"/>
<dbReference type="EMBL" id="ACFC01000019">
    <property type="protein sequence ID" value="EEE04001.1"/>
    <property type="molecule type" value="Genomic_DNA"/>
</dbReference>
<dbReference type="Pfam" id="PF07690">
    <property type="entry name" value="MFS_1"/>
    <property type="match status" value="1"/>
</dbReference>
<dbReference type="PROSITE" id="PS50850">
    <property type="entry name" value="MFS"/>
    <property type="match status" value="1"/>
</dbReference>
<keyword evidence="3 4" id="KW-0472">Membrane</keyword>
<dbReference type="GO" id="GO:0022857">
    <property type="term" value="F:transmembrane transporter activity"/>
    <property type="evidence" value="ECO:0007669"/>
    <property type="project" value="InterPro"/>
</dbReference>
<feature type="domain" description="Major facilitator superfamily (MFS) profile" evidence="5">
    <location>
        <begin position="37"/>
        <end position="422"/>
    </location>
</feature>
<feature type="transmembrane region" description="Helical" evidence="4">
    <location>
        <begin position="310"/>
        <end position="331"/>
    </location>
</feature>
<evidence type="ECO:0000256" key="3">
    <source>
        <dbReference type="ARBA" id="ARBA00023136"/>
    </source>
</evidence>
<feature type="transmembrane region" description="Helical" evidence="4">
    <location>
        <begin position="337"/>
        <end position="358"/>
    </location>
</feature>
<reference evidence="6 7" key="1">
    <citation type="journal article" date="2012" name="J. Bacteriol.">
        <title>Draft Genome Sequence Determination for Cystic Fibrosis and Chronic Granulomatous Disease Burkholderia multivorans Isolates.</title>
        <authorList>
            <person name="Varga J.J."/>
            <person name="Losada L."/>
            <person name="Zelazny A.M."/>
            <person name="Brinkac L."/>
            <person name="Harkins D."/>
            <person name="Radune D."/>
            <person name="Hostetler J."/>
            <person name="Sampaio E.P."/>
            <person name="Ronning C.M."/>
            <person name="Nierman W.C."/>
            <person name="Greenberg D.E."/>
            <person name="Holland S.M."/>
            <person name="Goldberg J.B."/>
        </authorList>
    </citation>
    <scope>NUCLEOTIDE SEQUENCE [LARGE SCALE GENOMIC DNA]</scope>
    <source>
        <strain evidence="6 7">CGD2</strain>
    </source>
</reference>
<dbReference type="PANTHER" id="PTHR11360:SF284">
    <property type="entry name" value="EG:103B4.3 PROTEIN-RELATED"/>
    <property type="match status" value="1"/>
</dbReference>
<feature type="transmembrane region" description="Helical" evidence="4">
    <location>
        <begin position="106"/>
        <end position="130"/>
    </location>
</feature>
<feature type="transmembrane region" description="Helical" evidence="4">
    <location>
        <begin position="166"/>
        <end position="185"/>
    </location>
</feature>
<dbReference type="PANTHER" id="PTHR11360">
    <property type="entry name" value="MONOCARBOXYLATE TRANSPORTER"/>
    <property type="match status" value="1"/>
</dbReference>
<keyword evidence="2 4" id="KW-1133">Transmembrane helix</keyword>
<gene>
    <name evidence="6" type="ORF">BURMUCGD2_1428</name>
</gene>
<feature type="transmembrane region" description="Helical" evidence="4">
    <location>
        <begin position="136"/>
        <end position="154"/>
    </location>
</feature>
<feature type="transmembrane region" description="Helical" evidence="4">
    <location>
        <begin position="247"/>
        <end position="271"/>
    </location>
</feature>
<evidence type="ECO:0000313" key="6">
    <source>
        <dbReference type="EMBL" id="EEE04001.1"/>
    </source>
</evidence>
<dbReference type="SUPFAM" id="SSF103473">
    <property type="entry name" value="MFS general substrate transporter"/>
    <property type="match status" value="1"/>
</dbReference>
<evidence type="ECO:0000256" key="1">
    <source>
        <dbReference type="ARBA" id="ARBA00022692"/>
    </source>
</evidence>
<organism evidence="6 7">
    <name type="scientific">Burkholderia multivorans CGD2</name>
    <dbReference type="NCBI Taxonomy" id="513052"/>
    <lineage>
        <taxon>Bacteria</taxon>
        <taxon>Pseudomonadati</taxon>
        <taxon>Pseudomonadota</taxon>
        <taxon>Betaproteobacteria</taxon>
        <taxon>Burkholderiales</taxon>
        <taxon>Burkholderiaceae</taxon>
        <taxon>Burkholderia</taxon>
        <taxon>Burkholderia cepacia complex</taxon>
    </lineage>
</organism>
<sequence length="436" mass="45896">MSGDRADRLIGSGAAPFVAHLHPETHMSPIEQDARRRWLPVLAGGLIMGAALGIRHVQGLFLTPVTLDHGWSREAFGLALALQNLIWGIAQPFTGMVADRFGSVRVIVVGMLLYALGLVTMALAGSAALFTVGAGLVIGIALSGSAFASVYGALSRLCAPERRSWALGVAGAIGGLGQFCMVPVAQSLIGGIGWQHAFVALALVALLLAPLAVLLRDRPAQAANAQADAEQSIGEAVREAFSHRGFWLLNAGFFACGFQLAFIATHLPAYLLDHGLPSRHASVALALIALTNVAGTYACGHLGGLLRRKYVLSVLYLVRAFAMAAFVAVPLSPASVYVFAAVMGLTWLGTVPLTNGVISQVFGVRYIATLFGFVFFGHQLGSFFGVWLGAVVYDATHSYLPLWIGSIALGVLAALLHLPIDDARIARRLDGRAAWA</sequence>
<feature type="transmembrane region" description="Helical" evidence="4">
    <location>
        <begin position="197"/>
        <end position="215"/>
    </location>
</feature>
<feature type="transmembrane region" description="Helical" evidence="4">
    <location>
        <begin position="399"/>
        <end position="418"/>
    </location>
</feature>
<dbReference type="InterPro" id="IPR020846">
    <property type="entry name" value="MFS_dom"/>
</dbReference>
<dbReference type="Proteomes" id="UP000004535">
    <property type="component" value="Unassembled WGS sequence"/>
</dbReference>
<feature type="transmembrane region" description="Helical" evidence="4">
    <location>
        <begin position="38"/>
        <end position="55"/>
    </location>
</feature>
<dbReference type="InterPro" id="IPR011701">
    <property type="entry name" value="MFS"/>
</dbReference>
<comment type="caution">
    <text evidence="6">The sequence shown here is derived from an EMBL/GenBank/DDBJ whole genome shotgun (WGS) entry which is preliminary data.</text>
</comment>
<feature type="transmembrane region" description="Helical" evidence="4">
    <location>
        <begin position="370"/>
        <end position="393"/>
    </location>
</feature>
<dbReference type="InterPro" id="IPR036259">
    <property type="entry name" value="MFS_trans_sf"/>
</dbReference>
<protein>
    <submittedName>
        <fullName evidence="6">Major facilitator superfamily MFS_1</fullName>
    </submittedName>
</protein>
<evidence type="ECO:0000259" key="5">
    <source>
        <dbReference type="PROSITE" id="PS50850"/>
    </source>
</evidence>
<dbReference type="CDD" id="cd17355">
    <property type="entry name" value="MFS_YcxA_like"/>
    <property type="match status" value="1"/>
</dbReference>
<feature type="transmembrane region" description="Helical" evidence="4">
    <location>
        <begin position="283"/>
        <end position="303"/>
    </location>
</feature>
<feature type="transmembrane region" description="Helical" evidence="4">
    <location>
        <begin position="75"/>
        <end position="94"/>
    </location>
</feature>
<name>B9BYX5_9BURK</name>
<evidence type="ECO:0000256" key="2">
    <source>
        <dbReference type="ARBA" id="ARBA00022989"/>
    </source>
</evidence>
<evidence type="ECO:0000256" key="4">
    <source>
        <dbReference type="SAM" id="Phobius"/>
    </source>
</evidence>
<dbReference type="InterPro" id="IPR050327">
    <property type="entry name" value="Proton-linked_MCT"/>
</dbReference>